<dbReference type="Proteomes" id="UP000634529">
    <property type="component" value="Unassembled WGS sequence"/>
</dbReference>
<dbReference type="Pfam" id="PF00534">
    <property type="entry name" value="Glycos_transf_1"/>
    <property type="match status" value="1"/>
</dbReference>
<comment type="caution">
    <text evidence="2">The sequence shown here is derived from an EMBL/GenBank/DDBJ whole genome shotgun (WGS) entry which is preliminary data.</text>
</comment>
<dbReference type="EMBL" id="JACYTN010000018">
    <property type="protein sequence ID" value="MBD8500082.1"/>
    <property type="molecule type" value="Genomic_DNA"/>
</dbReference>
<sequence>MLKSLSIGQATELIACGQDAGAFMYGDRSFSILLNAIRPEEYANRSPWEREQLRRELNIPSDCLVIGHVGRLSPVKNHHFMLEIAEELKTHHAGVPFRFVFVGDGPLQFELEEAIRKKGLEKHVMLIGSREDIPALMNLFDLYLLPSHFEGLPVTLLEAQAAAIPCLVSTGVTRESDIGAETVTFMDLSAGAQAWAYELLSCIERGQGNQQEAGAKLAERGYDVNSSLSRLLQIYNV</sequence>
<name>A0ABR9B1C5_9BACL</name>
<dbReference type="PANTHER" id="PTHR12526:SF630">
    <property type="entry name" value="GLYCOSYLTRANSFERASE"/>
    <property type="match status" value="1"/>
</dbReference>
<evidence type="ECO:0000313" key="3">
    <source>
        <dbReference type="Proteomes" id="UP000634529"/>
    </source>
</evidence>
<protein>
    <submittedName>
        <fullName evidence="2">Glycosyltransferase</fullName>
    </submittedName>
</protein>
<gene>
    <name evidence="2" type="ORF">IFO66_17465</name>
</gene>
<evidence type="ECO:0000313" key="2">
    <source>
        <dbReference type="EMBL" id="MBD8500082.1"/>
    </source>
</evidence>
<evidence type="ECO:0000259" key="1">
    <source>
        <dbReference type="Pfam" id="PF00534"/>
    </source>
</evidence>
<reference evidence="2 3" key="1">
    <citation type="submission" date="2020-09" db="EMBL/GenBank/DDBJ databases">
        <title>Paenibacillus sp. CAU 1523 isolated from sand of Haeundae Beach.</title>
        <authorList>
            <person name="Kim W."/>
        </authorList>
    </citation>
    <scope>NUCLEOTIDE SEQUENCE [LARGE SCALE GENOMIC DNA]</scope>
    <source>
        <strain evidence="2 3">CAU 1523</strain>
    </source>
</reference>
<proteinExistence type="predicted"/>
<accession>A0ABR9B1C5</accession>
<dbReference type="Gene3D" id="3.40.50.2000">
    <property type="entry name" value="Glycogen Phosphorylase B"/>
    <property type="match status" value="1"/>
</dbReference>
<feature type="domain" description="Glycosyl transferase family 1" evidence="1">
    <location>
        <begin position="50"/>
        <end position="172"/>
    </location>
</feature>
<dbReference type="PANTHER" id="PTHR12526">
    <property type="entry name" value="GLYCOSYLTRANSFERASE"/>
    <property type="match status" value="1"/>
</dbReference>
<dbReference type="InterPro" id="IPR001296">
    <property type="entry name" value="Glyco_trans_1"/>
</dbReference>
<dbReference type="SUPFAM" id="SSF53756">
    <property type="entry name" value="UDP-Glycosyltransferase/glycogen phosphorylase"/>
    <property type="match status" value="1"/>
</dbReference>
<keyword evidence="3" id="KW-1185">Reference proteome</keyword>
<organism evidence="2 3">
    <name type="scientific">Paenibacillus arenosi</name>
    <dbReference type="NCBI Taxonomy" id="2774142"/>
    <lineage>
        <taxon>Bacteria</taxon>
        <taxon>Bacillati</taxon>
        <taxon>Bacillota</taxon>
        <taxon>Bacilli</taxon>
        <taxon>Bacillales</taxon>
        <taxon>Paenibacillaceae</taxon>
        <taxon>Paenibacillus</taxon>
    </lineage>
</organism>